<reference evidence="3" key="1">
    <citation type="submission" date="2022-07" db="EMBL/GenBank/DDBJ databases">
        <title>Genome analysis of Parmales, a sister group of diatoms, reveals the evolutionary specialization of diatoms from phago-mixotrophs to photoautotrophs.</title>
        <authorList>
            <person name="Ban H."/>
            <person name="Sato S."/>
            <person name="Yoshikawa S."/>
            <person name="Kazumasa Y."/>
            <person name="Nakamura Y."/>
            <person name="Ichinomiya M."/>
            <person name="Saitoh K."/>
            <person name="Sato N."/>
            <person name="Blanc-Mathieu R."/>
            <person name="Endo H."/>
            <person name="Kuwata A."/>
            <person name="Ogata H."/>
        </authorList>
    </citation>
    <scope>NUCLEOTIDE SEQUENCE</scope>
</reference>
<feature type="transmembrane region" description="Helical" evidence="2">
    <location>
        <begin position="22"/>
        <end position="40"/>
    </location>
</feature>
<feature type="transmembrane region" description="Helical" evidence="2">
    <location>
        <begin position="289"/>
        <end position="309"/>
    </location>
</feature>
<keyword evidence="4" id="KW-1185">Reference proteome</keyword>
<protein>
    <submittedName>
        <fullName evidence="3">Uncharacterized protein</fullName>
    </submittedName>
</protein>
<feature type="transmembrane region" description="Helical" evidence="2">
    <location>
        <begin position="87"/>
        <end position="106"/>
    </location>
</feature>
<accession>A0A9W7AET7</accession>
<feature type="compositionally biased region" description="Polar residues" evidence="1">
    <location>
        <begin position="338"/>
        <end position="348"/>
    </location>
</feature>
<sequence>MENITNTIEDTDDNDHTLSTELRAVTICIVILYPIFMAYCQFLLHSRKKDRFIKKRSMPMIQLASTVPGWLAWCNLIFSLQIGVYCWTFYCFALLIAPLSIGPQLVRAIRLWSMFKLSHMALSRDIISVKRVNSRQISDLKRAGTLGDDNQNVDAAVKSALEVNAVKKLTRIMHTITTWVLLVIPTTTLVVMSMALSDGEQLMETEFGQCFPEPLIVRYFSPANGLLIAIMALAGTCILRSSTDELGIRHEITRNVLLWGCTYIAVLVMRTFKLGHLQPIMISVQQMALSYSMIILPCKHQNGFFFFLMPGDSKIMAEREDSSRYDSPSGGSRRSWASGYSTSENSFYEQGLESVLSTEK</sequence>
<keyword evidence="2" id="KW-0472">Membrane</keyword>
<dbReference type="OrthoDB" id="191023at2759"/>
<feature type="region of interest" description="Disordered" evidence="1">
    <location>
        <begin position="319"/>
        <end position="360"/>
    </location>
</feature>
<dbReference type="AlphaFoldDB" id="A0A9W7AET7"/>
<evidence type="ECO:0000313" key="3">
    <source>
        <dbReference type="EMBL" id="GMH71451.1"/>
    </source>
</evidence>
<evidence type="ECO:0000256" key="2">
    <source>
        <dbReference type="SAM" id="Phobius"/>
    </source>
</evidence>
<gene>
    <name evidence="3" type="ORF">TrRE_jg2270</name>
</gene>
<comment type="caution">
    <text evidence="3">The sequence shown here is derived from an EMBL/GenBank/DDBJ whole genome shotgun (WGS) entry which is preliminary data.</text>
</comment>
<feature type="transmembrane region" description="Helical" evidence="2">
    <location>
        <begin position="176"/>
        <end position="196"/>
    </location>
</feature>
<feature type="transmembrane region" description="Helical" evidence="2">
    <location>
        <begin position="252"/>
        <end position="269"/>
    </location>
</feature>
<keyword evidence="2" id="KW-1133">Transmembrane helix</keyword>
<evidence type="ECO:0000256" key="1">
    <source>
        <dbReference type="SAM" id="MobiDB-lite"/>
    </source>
</evidence>
<dbReference type="EMBL" id="BRXZ01001447">
    <property type="protein sequence ID" value="GMH71451.1"/>
    <property type="molecule type" value="Genomic_DNA"/>
</dbReference>
<feature type="transmembrane region" description="Helical" evidence="2">
    <location>
        <begin position="216"/>
        <end position="240"/>
    </location>
</feature>
<dbReference type="Proteomes" id="UP001165082">
    <property type="component" value="Unassembled WGS sequence"/>
</dbReference>
<feature type="transmembrane region" description="Helical" evidence="2">
    <location>
        <begin position="61"/>
        <end position="81"/>
    </location>
</feature>
<evidence type="ECO:0000313" key="4">
    <source>
        <dbReference type="Proteomes" id="UP001165082"/>
    </source>
</evidence>
<feature type="non-terminal residue" evidence="3">
    <location>
        <position position="360"/>
    </location>
</feature>
<organism evidence="3 4">
    <name type="scientific">Triparma retinervis</name>
    <dbReference type="NCBI Taxonomy" id="2557542"/>
    <lineage>
        <taxon>Eukaryota</taxon>
        <taxon>Sar</taxon>
        <taxon>Stramenopiles</taxon>
        <taxon>Ochrophyta</taxon>
        <taxon>Bolidophyceae</taxon>
        <taxon>Parmales</taxon>
        <taxon>Triparmaceae</taxon>
        <taxon>Triparma</taxon>
    </lineage>
</organism>
<name>A0A9W7AET7_9STRA</name>
<keyword evidence="2" id="KW-0812">Transmembrane</keyword>
<proteinExistence type="predicted"/>